<dbReference type="EMBL" id="JAKIKT010000002">
    <property type="protein sequence ID" value="MCL2913342.1"/>
    <property type="molecule type" value="Genomic_DNA"/>
</dbReference>
<proteinExistence type="predicted"/>
<accession>A0ABT0N678</accession>
<dbReference type="Pfam" id="PF07277">
    <property type="entry name" value="SapC"/>
    <property type="match status" value="1"/>
</dbReference>
<sequence length="232" mass="25922">MTQPITLLDSNKHGDLKIGKVDFSHLADQHIVPVTLHEIGRAAIDFPVVFVKNSETGEFQSVAMLGLKPGQNLMVKDGAWQALYLPHVVRDYPLGLVLNPDDKERVWIGIREESSAVTKEEGEALFNGTEETEYLAARKKALIDHYQQDQASRALVKSLAELDLFIPQTLTVEVNGEKRNINGIYLINEAKLNDLSEEQFNDLRKRGLLAPIFSHLTSLGQINRLARTEAQG</sequence>
<gene>
    <name evidence="1" type="ORF">L2725_06020</name>
</gene>
<keyword evidence="2" id="KW-1185">Reference proteome</keyword>
<protein>
    <submittedName>
        <fullName evidence="1">SapC family protein</fullName>
    </submittedName>
</protein>
<dbReference type="RefSeq" id="WP_248935021.1">
    <property type="nucleotide sequence ID" value="NZ_JAKIKT010000002.1"/>
</dbReference>
<evidence type="ECO:0000313" key="1">
    <source>
        <dbReference type="EMBL" id="MCL2913342.1"/>
    </source>
</evidence>
<dbReference type="Proteomes" id="UP001202831">
    <property type="component" value="Unassembled WGS sequence"/>
</dbReference>
<name>A0ABT0N678_9GAMM</name>
<evidence type="ECO:0000313" key="2">
    <source>
        <dbReference type="Proteomes" id="UP001202831"/>
    </source>
</evidence>
<comment type="caution">
    <text evidence="1">The sequence shown here is derived from an EMBL/GenBank/DDBJ whole genome shotgun (WGS) entry which is preliminary data.</text>
</comment>
<organism evidence="1 2">
    <name type="scientific">Shewanella corallii</name>
    <dbReference type="NCBI Taxonomy" id="560080"/>
    <lineage>
        <taxon>Bacteria</taxon>
        <taxon>Pseudomonadati</taxon>
        <taxon>Pseudomonadota</taxon>
        <taxon>Gammaproteobacteria</taxon>
        <taxon>Alteromonadales</taxon>
        <taxon>Shewanellaceae</taxon>
        <taxon>Shewanella</taxon>
    </lineage>
</organism>
<dbReference type="InterPro" id="IPR010836">
    <property type="entry name" value="SapC"/>
</dbReference>
<reference evidence="1 2" key="1">
    <citation type="submission" date="2022-01" db="EMBL/GenBank/DDBJ databases">
        <title>Whole genome-based taxonomy of the Shewanellaceae.</title>
        <authorList>
            <person name="Martin-Rodriguez A.J."/>
        </authorList>
    </citation>
    <scope>NUCLEOTIDE SEQUENCE [LARGE SCALE GENOMIC DNA]</scope>
    <source>
        <strain evidence="1 2">DSM 21332</strain>
    </source>
</reference>